<sequence length="496" mass="54256">MVAMIVRHSSPVLYYQCQGQRQRQRSGSQWHKPCVLRRGEEDESVRRVGAAGAMTALRYEGNSVRYGDISGLVDQSEVHVDVQVRGPSMLVFSGGTAFNGVVEELKKLTTRVAHVLPVSDDGGSTAEIVRVLGGPAVGDIRSRCLRLSSDSSMEALAVKRLLGHRLSQEESEAKSVWYEIVEGEHPLWDHVSGPYRETIRAFLVHFQCQILRHSADKFSFRNGSIGNFFFAGARIFFQSLDAAIFLYSRVSHIPMHSSVLPAICTNDRLTLGCELMDGTVIKGQNAISHPIVKNSKCRTSVTKASSPLPSPIKRIFYMSSEGSNIFHEVFPAVNPTVVEQLSLVDAVVYGMGSLYTSICPSLVLRGVGESIAARSCLKVLILNGTHDRETAGMSASAYVSSITDALNRKFCDSIESHCDDPCPSLDHSPSDYITVMLVPDGGEIEVDVKNLSQMGIVRLVTVESIVDGKLGRIFEPKALIEALQVEIALHQLHGSQ</sequence>
<dbReference type="Proteomes" id="UP000822688">
    <property type="component" value="Chromosome V"/>
</dbReference>
<dbReference type="SUPFAM" id="SSF142338">
    <property type="entry name" value="CofD-like"/>
    <property type="match status" value="1"/>
</dbReference>
<dbReference type="InterPro" id="IPR038136">
    <property type="entry name" value="CofD-like_dom_sf"/>
</dbReference>
<dbReference type="GO" id="GO:0043743">
    <property type="term" value="F:LPPG:FO 2-phospho-L-lactate transferase activity"/>
    <property type="evidence" value="ECO:0007669"/>
    <property type="project" value="InterPro"/>
</dbReference>
<gene>
    <name evidence="1" type="ORF">KC19_VG185400</name>
</gene>
<dbReference type="AlphaFoldDB" id="A0A8T0HSL0"/>
<name>A0A8T0HSL0_CERPU</name>
<keyword evidence="2" id="KW-1185">Reference proteome</keyword>
<dbReference type="Gene3D" id="3.40.50.10680">
    <property type="entry name" value="CofD-like domains"/>
    <property type="match status" value="1"/>
</dbReference>
<evidence type="ECO:0000313" key="2">
    <source>
        <dbReference type="Proteomes" id="UP000822688"/>
    </source>
</evidence>
<organism evidence="1 2">
    <name type="scientific">Ceratodon purpureus</name>
    <name type="common">Fire moss</name>
    <name type="synonym">Dicranum purpureum</name>
    <dbReference type="NCBI Taxonomy" id="3225"/>
    <lineage>
        <taxon>Eukaryota</taxon>
        <taxon>Viridiplantae</taxon>
        <taxon>Streptophyta</taxon>
        <taxon>Embryophyta</taxon>
        <taxon>Bryophyta</taxon>
        <taxon>Bryophytina</taxon>
        <taxon>Bryopsida</taxon>
        <taxon>Dicranidae</taxon>
        <taxon>Pseudoditrichales</taxon>
        <taxon>Ditrichaceae</taxon>
        <taxon>Ceratodon</taxon>
    </lineage>
</organism>
<dbReference type="InterPro" id="IPR002882">
    <property type="entry name" value="CofD"/>
</dbReference>
<dbReference type="EMBL" id="CM026426">
    <property type="protein sequence ID" value="KAG0573528.1"/>
    <property type="molecule type" value="Genomic_DNA"/>
</dbReference>
<dbReference type="PANTHER" id="PTHR31240">
    <property type="entry name" value="MATERNAL EFFECT EMBRYO ARREST 18"/>
    <property type="match status" value="1"/>
</dbReference>
<dbReference type="PANTHER" id="PTHR31240:SF0">
    <property type="entry name" value="MATERNAL EFFECT EMBRYO ARREST 18"/>
    <property type="match status" value="1"/>
</dbReference>
<accession>A0A8T0HSL0</accession>
<evidence type="ECO:0000313" key="1">
    <source>
        <dbReference type="EMBL" id="KAG0573528.1"/>
    </source>
</evidence>
<evidence type="ECO:0008006" key="3">
    <source>
        <dbReference type="Google" id="ProtNLM"/>
    </source>
</evidence>
<proteinExistence type="predicted"/>
<comment type="caution">
    <text evidence="1">The sequence shown here is derived from an EMBL/GenBank/DDBJ whole genome shotgun (WGS) entry which is preliminary data.</text>
</comment>
<reference evidence="1" key="1">
    <citation type="submission" date="2020-06" db="EMBL/GenBank/DDBJ databases">
        <title>WGS assembly of Ceratodon purpureus strain R40.</title>
        <authorList>
            <person name="Carey S.B."/>
            <person name="Jenkins J."/>
            <person name="Shu S."/>
            <person name="Lovell J.T."/>
            <person name="Sreedasyam A."/>
            <person name="Maumus F."/>
            <person name="Tiley G.P."/>
            <person name="Fernandez-Pozo N."/>
            <person name="Barry K."/>
            <person name="Chen C."/>
            <person name="Wang M."/>
            <person name="Lipzen A."/>
            <person name="Daum C."/>
            <person name="Saski C.A."/>
            <person name="Payton A.C."/>
            <person name="Mcbreen J.C."/>
            <person name="Conrad R.E."/>
            <person name="Kollar L.M."/>
            <person name="Olsson S."/>
            <person name="Huttunen S."/>
            <person name="Landis J.B."/>
            <person name="Wickett N.J."/>
            <person name="Johnson M.G."/>
            <person name="Rensing S.A."/>
            <person name="Grimwood J."/>
            <person name="Schmutz J."/>
            <person name="Mcdaniel S.F."/>
        </authorList>
    </citation>
    <scope>NUCLEOTIDE SEQUENCE</scope>
    <source>
        <strain evidence="1">R40</strain>
    </source>
</reference>
<protein>
    <recommendedName>
        <fullName evidence="3">Maternal effect embryo arrest 18</fullName>
    </recommendedName>
</protein>
<dbReference type="Pfam" id="PF01933">
    <property type="entry name" value="CofD"/>
    <property type="match status" value="1"/>
</dbReference>
<dbReference type="CDD" id="cd07187">
    <property type="entry name" value="YvcK_like"/>
    <property type="match status" value="1"/>
</dbReference>